<accession>A0A8T8SPM9</accession>
<reference evidence="2" key="2">
    <citation type="journal article" date="2019" name="IMA Fungus">
        <title>Genome sequencing and comparison of five Tilletia species to identify candidate genes for the detection of regulated species infecting wheat.</title>
        <authorList>
            <person name="Nguyen H.D.T."/>
            <person name="Sultana T."/>
            <person name="Kesanakurti P."/>
            <person name="Hambleton S."/>
        </authorList>
    </citation>
    <scope>NUCLEOTIDE SEQUENCE</scope>
    <source>
        <strain evidence="2">DAOMC 236416</strain>
    </source>
</reference>
<evidence type="ECO:0000313" key="3">
    <source>
        <dbReference type="Proteomes" id="UP000077521"/>
    </source>
</evidence>
<sequence length="202" mass="21727">MPNHMNRGPHTGMEPGTLASDMDTSQRKSIISNFDYDELIKIQLPPAAGIHNVAVFDLEDVKPVGATSQKFTSRFNSDPTQLRTLVDRFTIANAPAAPPVPAEESKDFELGGGRYTVSGPRGGQFPLELAVLHGKLEDGGADDVLFASVTASVLVLVQADPAVADKQQRERSAEDAALVKQEKETIWSAVRAFTQALTSRGL</sequence>
<protein>
    <submittedName>
        <fullName evidence="2">Uncharacterized protein</fullName>
    </submittedName>
</protein>
<organism evidence="2 3">
    <name type="scientific">Tilletia indica</name>
    <dbReference type="NCBI Taxonomy" id="43049"/>
    <lineage>
        <taxon>Eukaryota</taxon>
        <taxon>Fungi</taxon>
        <taxon>Dikarya</taxon>
        <taxon>Basidiomycota</taxon>
        <taxon>Ustilaginomycotina</taxon>
        <taxon>Exobasidiomycetes</taxon>
        <taxon>Tilletiales</taxon>
        <taxon>Tilletiaceae</taxon>
        <taxon>Tilletia</taxon>
    </lineage>
</organism>
<proteinExistence type="predicted"/>
<evidence type="ECO:0000256" key="1">
    <source>
        <dbReference type="SAM" id="MobiDB-lite"/>
    </source>
</evidence>
<comment type="caution">
    <text evidence="2">The sequence shown here is derived from an EMBL/GenBank/DDBJ whole genome shotgun (WGS) entry which is preliminary data.</text>
</comment>
<dbReference type="AlphaFoldDB" id="A0A8T8SPM9"/>
<keyword evidence="3" id="KW-1185">Reference proteome</keyword>
<evidence type="ECO:0000313" key="2">
    <source>
        <dbReference type="EMBL" id="KAE8244907.1"/>
    </source>
</evidence>
<reference evidence="2" key="1">
    <citation type="submission" date="2016-04" db="EMBL/GenBank/DDBJ databases">
        <authorList>
            <person name="Nguyen H.D."/>
            <person name="Samba Siva P."/>
            <person name="Cullis J."/>
            <person name="Levesque C.A."/>
            <person name="Hambleton S."/>
        </authorList>
    </citation>
    <scope>NUCLEOTIDE SEQUENCE</scope>
    <source>
        <strain evidence="2">DAOMC 236416</strain>
    </source>
</reference>
<name>A0A8T8SPM9_9BASI</name>
<gene>
    <name evidence="2" type="ORF">A4X13_0g6182</name>
</gene>
<feature type="region of interest" description="Disordered" evidence="1">
    <location>
        <begin position="1"/>
        <end position="24"/>
    </location>
</feature>
<dbReference type="EMBL" id="LWDF02000557">
    <property type="protein sequence ID" value="KAE8244907.1"/>
    <property type="molecule type" value="Genomic_DNA"/>
</dbReference>
<dbReference type="Proteomes" id="UP000077521">
    <property type="component" value="Unassembled WGS sequence"/>
</dbReference>